<feature type="signal peptide" evidence="4">
    <location>
        <begin position="1"/>
        <end position="19"/>
    </location>
</feature>
<dbReference type="RefSeq" id="WP_077412764.1">
    <property type="nucleotide sequence ID" value="NZ_JBHRTS010000011.1"/>
</dbReference>
<feature type="active site" description="Proton donor/acceptor" evidence="3">
    <location>
        <position position="386"/>
    </location>
</feature>
<keyword evidence="4" id="KW-0732">Signal</keyword>
<dbReference type="Gene3D" id="2.60.120.260">
    <property type="entry name" value="Galactose-binding domain-like"/>
    <property type="match status" value="1"/>
</dbReference>
<evidence type="ECO:0000256" key="4">
    <source>
        <dbReference type="SAM" id="SignalP"/>
    </source>
</evidence>
<accession>A0ABV7JCN9</accession>
<keyword evidence="6" id="KW-0378">Hydrolase</keyword>
<dbReference type="PROSITE" id="PS52035">
    <property type="entry name" value="PEPTIDASE_M14"/>
    <property type="match status" value="1"/>
</dbReference>
<evidence type="ECO:0000259" key="5">
    <source>
        <dbReference type="PROSITE" id="PS52035"/>
    </source>
</evidence>
<dbReference type="Gene3D" id="2.60.40.1120">
    <property type="entry name" value="Carboxypeptidase-like, regulatory domain"/>
    <property type="match status" value="1"/>
</dbReference>
<gene>
    <name evidence="6" type="ORF">ACFODZ_16660</name>
</gene>
<evidence type="ECO:0000256" key="2">
    <source>
        <dbReference type="ARBA" id="ARBA00005988"/>
    </source>
</evidence>
<protein>
    <submittedName>
        <fullName evidence="6">M14 family zinc carboxypeptidase</fullName>
    </submittedName>
</protein>
<comment type="caution">
    <text evidence="6">The sequence shown here is derived from an EMBL/GenBank/DDBJ whole genome shotgun (WGS) entry which is preliminary data.</text>
</comment>
<keyword evidence="7" id="KW-1185">Reference proteome</keyword>
<dbReference type="InterPro" id="IPR008969">
    <property type="entry name" value="CarboxyPept-like_regulatory"/>
</dbReference>
<evidence type="ECO:0000313" key="7">
    <source>
        <dbReference type="Proteomes" id="UP001595533"/>
    </source>
</evidence>
<dbReference type="SUPFAM" id="SSF49464">
    <property type="entry name" value="Carboxypeptidase regulatory domain-like"/>
    <property type="match status" value="1"/>
</dbReference>
<comment type="similarity">
    <text evidence="2 3">Belongs to the peptidase M14 family.</text>
</comment>
<dbReference type="SMART" id="SM00631">
    <property type="entry name" value="Zn_pept"/>
    <property type="match status" value="1"/>
</dbReference>
<dbReference type="Pfam" id="PF13620">
    <property type="entry name" value="CarboxypepD_reg"/>
    <property type="match status" value="1"/>
</dbReference>
<comment type="cofactor">
    <cofactor evidence="1">
        <name>Zn(2+)</name>
        <dbReference type="ChEBI" id="CHEBI:29105"/>
    </cofactor>
</comment>
<evidence type="ECO:0000256" key="1">
    <source>
        <dbReference type="ARBA" id="ARBA00001947"/>
    </source>
</evidence>
<keyword evidence="6" id="KW-0121">Carboxypeptidase</keyword>
<feature type="chain" id="PRO_5047145429" evidence="4">
    <location>
        <begin position="20"/>
        <end position="791"/>
    </location>
</feature>
<dbReference type="Proteomes" id="UP001595533">
    <property type="component" value="Unassembled WGS sequence"/>
</dbReference>
<evidence type="ECO:0000313" key="6">
    <source>
        <dbReference type="EMBL" id="MFC3195888.1"/>
    </source>
</evidence>
<dbReference type="SUPFAM" id="SSF53187">
    <property type="entry name" value="Zn-dependent exopeptidases"/>
    <property type="match status" value="1"/>
</dbReference>
<dbReference type="EMBL" id="JBHRTS010000011">
    <property type="protein sequence ID" value="MFC3195888.1"/>
    <property type="molecule type" value="Genomic_DNA"/>
</dbReference>
<dbReference type="Pfam" id="PF00246">
    <property type="entry name" value="Peptidase_M14"/>
    <property type="match status" value="1"/>
</dbReference>
<dbReference type="Pfam" id="PF20773">
    <property type="entry name" value="InhA-like_MAM"/>
    <property type="match status" value="1"/>
</dbReference>
<organism evidence="6 7">
    <name type="scientific">Marinicella sediminis</name>
    <dbReference type="NCBI Taxonomy" id="1792834"/>
    <lineage>
        <taxon>Bacteria</taxon>
        <taxon>Pseudomonadati</taxon>
        <taxon>Pseudomonadota</taxon>
        <taxon>Gammaproteobacteria</taxon>
        <taxon>Lysobacterales</taxon>
        <taxon>Marinicellaceae</taxon>
        <taxon>Marinicella</taxon>
    </lineage>
</organism>
<dbReference type="InterPro" id="IPR000834">
    <property type="entry name" value="Peptidase_M14"/>
</dbReference>
<dbReference type="PANTHER" id="PTHR11705">
    <property type="entry name" value="PROTEASE FAMILY M14 CARBOXYPEPTIDASE A,B"/>
    <property type="match status" value="1"/>
</dbReference>
<keyword evidence="6" id="KW-0645">Protease</keyword>
<evidence type="ECO:0000256" key="3">
    <source>
        <dbReference type="PROSITE-ProRule" id="PRU01379"/>
    </source>
</evidence>
<feature type="domain" description="Peptidase M14" evidence="5">
    <location>
        <begin position="109"/>
        <end position="417"/>
    </location>
</feature>
<reference evidence="7" key="1">
    <citation type="journal article" date="2019" name="Int. J. Syst. Evol. Microbiol.">
        <title>The Global Catalogue of Microorganisms (GCM) 10K type strain sequencing project: providing services to taxonomists for standard genome sequencing and annotation.</title>
        <authorList>
            <consortium name="The Broad Institute Genomics Platform"/>
            <consortium name="The Broad Institute Genome Sequencing Center for Infectious Disease"/>
            <person name="Wu L."/>
            <person name="Ma J."/>
        </authorList>
    </citation>
    <scope>NUCLEOTIDE SEQUENCE [LARGE SCALE GENOMIC DNA]</scope>
    <source>
        <strain evidence="7">KCTC 42953</strain>
    </source>
</reference>
<dbReference type="Gene3D" id="3.40.630.10">
    <property type="entry name" value="Zn peptidases"/>
    <property type="match status" value="1"/>
</dbReference>
<dbReference type="PANTHER" id="PTHR11705:SF119">
    <property type="entry name" value="OS02G0119300 PROTEIN"/>
    <property type="match status" value="1"/>
</dbReference>
<name>A0ABV7JCN9_9GAMM</name>
<dbReference type="GO" id="GO:0004180">
    <property type="term" value="F:carboxypeptidase activity"/>
    <property type="evidence" value="ECO:0007669"/>
    <property type="project" value="UniProtKB-KW"/>
</dbReference>
<proteinExistence type="inferred from homology"/>
<sequence>MNKWMISCLLMWMAVYSHADPTDRWLIKVKYQDQHQLKQLAEAFDHFQLEHKDQVVKLEVSGTELSWLKNQQFEVQTDVAGSARLQRALTTNQRQQNSPSGGGIAGFACYRTVEETFATATSLVNEHPDLASWIDVGDSWVKTQDVALGYDLQILRISNQHITGTKPPLLVTSGVHAREYANAELVTRFAEWLLGEYGQDADATWLVDHHDIHLLLQANPDGRKMAETGLSWRKNANNNFCPNSNSRGIDLNRNFSFQWGCCGGSTTNACDQTFRGPAAASEPETIGMQNYMDQLFIDYRDDDLTDLAPTDTTGVFLDIHSFGEVILSSWGFTNTPPPNGDGILSLARKMAFHNGYRPQLGSLGTVDGATKDYAYGRFGVPGYTLELGTAFFEDCGFFEQSIVPQNLPALIYAAKASRQPYRIALGPDVTNLSPFMTPFTAGDLVQLHAIADDQRYLTGGGTEPSQNVSEAQYSVATPPWDNSASVVAMAPADGAFDAPQEPIEGSVDTQGFAAGQHLIYVRAKDADGHWGAVSAVFLDVIDPLTAPLINGTVTDRSTGAPLAGVTVYLNDYQVITDPLGEYQLQLPPGTYDLMVDIPGYLPVQISAVEVANGDSSQQDFSLIPLVSVYAFDGESGIQDWQPGGQWVLSTEAAHSPTHAWTDSESGDYDNSTDQSLTSAAIDFSQVSNASLSFRHQYDFESNFDYGRVEISIDNQSWTQLQAFSGASPAGVWSEAIFDLQDYSSAATVYIRFRVTSDSSVTRDGWHIDDVNISAPLTILPDLIFADSFDSP</sequence>